<evidence type="ECO:0000256" key="2">
    <source>
        <dbReference type="ARBA" id="ARBA00023015"/>
    </source>
</evidence>
<keyword evidence="8" id="KW-1185">Reference proteome</keyword>
<evidence type="ECO:0000256" key="4">
    <source>
        <dbReference type="ARBA" id="ARBA00023163"/>
    </source>
</evidence>
<dbReference type="PANTHER" id="PTHR31194:SF187">
    <property type="entry name" value="ETHYLENE-RESPONSIVE TRANSCRIPTION FACTOR ERF118-LIKE"/>
    <property type="match status" value="1"/>
</dbReference>
<keyword evidence="4" id="KW-0804">Transcription</keyword>
<keyword evidence="3" id="KW-0238">DNA-binding</keyword>
<feature type="domain" description="AP2/ERF" evidence="6">
    <location>
        <begin position="112"/>
        <end position="176"/>
    </location>
</feature>
<dbReference type="InterPro" id="IPR036955">
    <property type="entry name" value="AP2/ERF_dom_sf"/>
</dbReference>
<organism evidence="7 8">
    <name type="scientific">Stylosanthes scabra</name>
    <dbReference type="NCBI Taxonomy" id="79078"/>
    <lineage>
        <taxon>Eukaryota</taxon>
        <taxon>Viridiplantae</taxon>
        <taxon>Streptophyta</taxon>
        <taxon>Embryophyta</taxon>
        <taxon>Tracheophyta</taxon>
        <taxon>Spermatophyta</taxon>
        <taxon>Magnoliopsida</taxon>
        <taxon>eudicotyledons</taxon>
        <taxon>Gunneridae</taxon>
        <taxon>Pentapetalae</taxon>
        <taxon>rosids</taxon>
        <taxon>fabids</taxon>
        <taxon>Fabales</taxon>
        <taxon>Fabaceae</taxon>
        <taxon>Papilionoideae</taxon>
        <taxon>50 kb inversion clade</taxon>
        <taxon>dalbergioids sensu lato</taxon>
        <taxon>Dalbergieae</taxon>
        <taxon>Pterocarpus clade</taxon>
        <taxon>Stylosanthes</taxon>
    </lineage>
</organism>
<dbReference type="CDD" id="cd00018">
    <property type="entry name" value="AP2"/>
    <property type="match status" value="1"/>
</dbReference>
<keyword evidence="5" id="KW-0539">Nucleus</keyword>
<keyword evidence="2" id="KW-0805">Transcription regulation</keyword>
<dbReference type="InterPro" id="IPR001471">
    <property type="entry name" value="AP2/ERF_dom"/>
</dbReference>
<evidence type="ECO:0000256" key="3">
    <source>
        <dbReference type="ARBA" id="ARBA00023125"/>
    </source>
</evidence>
<proteinExistence type="predicted"/>
<evidence type="ECO:0000313" key="8">
    <source>
        <dbReference type="Proteomes" id="UP001341840"/>
    </source>
</evidence>
<dbReference type="SMART" id="SM00380">
    <property type="entry name" value="AP2"/>
    <property type="match status" value="1"/>
</dbReference>
<dbReference type="PRINTS" id="PR00367">
    <property type="entry name" value="ETHRSPELEMNT"/>
</dbReference>
<reference evidence="7 8" key="1">
    <citation type="journal article" date="2023" name="Plants (Basel)">
        <title>Bridging the Gap: Combining Genomics and Transcriptomics Approaches to Understand Stylosanthes scabra, an Orphan Legume from the Brazilian Caatinga.</title>
        <authorList>
            <person name="Ferreira-Neto J.R.C."/>
            <person name="da Silva M.D."/>
            <person name="Binneck E."/>
            <person name="de Melo N.F."/>
            <person name="da Silva R.H."/>
            <person name="de Melo A.L.T.M."/>
            <person name="Pandolfi V."/>
            <person name="Bustamante F.O."/>
            <person name="Brasileiro-Vidal A.C."/>
            <person name="Benko-Iseppon A.M."/>
        </authorList>
    </citation>
    <scope>NUCLEOTIDE SEQUENCE [LARGE SCALE GENOMIC DNA]</scope>
    <source>
        <tissue evidence="7">Leaves</tissue>
    </source>
</reference>
<comment type="caution">
    <text evidence="7">The sequence shown here is derived from an EMBL/GenBank/DDBJ whole genome shotgun (WGS) entry which is preliminary data.</text>
</comment>
<evidence type="ECO:0000259" key="6">
    <source>
        <dbReference type="PROSITE" id="PS51032"/>
    </source>
</evidence>
<comment type="subcellular location">
    <subcellularLocation>
        <location evidence="1">Nucleus</location>
    </subcellularLocation>
</comment>
<dbReference type="InterPro" id="IPR050913">
    <property type="entry name" value="AP2/ERF_ERF"/>
</dbReference>
<dbReference type="EMBL" id="JASCZI010060640">
    <property type="protein sequence ID" value="MED6134878.1"/>
    <property type="molecule type" value="Genomic_DNA"/>
</dbReference>
<sequence length="341" mass="38389">MPGFPRHIVKEGKKCKKGREGNLNIMKRIRIIYSDPDATDDSSQEDESLLRNDYEQHGPKRFNKEILVPCMATKSNEVDDDDDSLQQGISIDKIKPCLNLLRSRRSRRSSSKYKGVQRRKWGKYVAEIRDPIRGVRVWLGTFNTEEEAAMAYEKKRIEFENSLMDFGKMVGSLELEDGNQVLSQQSPASVLDVTATRASPDNDSNGSVAGKGNVETSALQGVMEPVHVEDHDSFQHLLEESIVQSLLGHEFDSFLVNDNGGCAMWDVKDGEGSSTLPHIETVFDDSELTWIDENFTREVQGRRVRTSTVGCGGMLHQSTTLFISSRLGWTSHIQQTVRVIH</sequence>
<evidence type="ECO:0000256" key="5">
    <source>
        <dbReference type="ARBA" id="ARBA00023242"/>
    </source>
</evidence>
<protein>
    <recommendedName>
        <fullName evidence="6">AP2/ERF domain-containing protein</fullName>
    </recommendedName>
</protein>
<dbReference type="PANTHER" id="PTHR31194">
    <property type="entry name" value="SHN SHINE , DNA BINDING / TRANSCRIPTION FACTOR"/>
    <property type="match status" value="1"/>
</dbReference>
<gene>
    <name evidence="7" type="ORF">PIB30_041043</name>
</gene>
<dbReference type="SUPFAM" id="SSF54171">
    <property type="entry name" value="DNA-binding domain"/>
    <property type="match status" value="1"/>
</dbReference>
<dbReference type="PROSITE" id="PS51032">
    <property type="entry name" value="AP2_ERF"/>
    <property type="match status" value="1"/>
</dbReference>
<evidence type="ECO:0000313" key="7">
    <source>
        <dbReference type="EMBL" id="MED6134878.1"/>
    </source>
</evidence>
<dbReference type="InterPro" id="IPR016177">
    <property type="entry name" value="DNA-bd_dom_sf"/>
</dbReference>
<evidence type="ECO:0000256" key="1">
    <source>
        <dbReference type="ARBA" id="ARBA00004123"/>
    </source>
</evidence>
<name>A0ABU6SG49_9FABA</name>
<dbReference type="Proteomes" id="UP001341840">
    <property type="component" value="Unassembled WGS sequence"/>
</dbReference>
<dbReference type="Gene3D" id="3.30.730.10">
    <property type="entry name" value="AP2/ERF domain"/>
    <property type="match status" value="1"/>
</dbReference>
<dbReference type="Pfam" id="PF00847">
    <property type="entry name" value="AP2"/>
    <property type="match status" value="1"/>
</dbReference>
<accession>A0ABU6SG49</accession>